<keyword evidence="1" id="KW-0812">Transmembrane</keyword>
<name>T1FTQ3_HELRO</name>
<accession>T1FTQ3</accession>
<dbReference type="GO" id="GO:0005886">
    <property type="term" value="C:plasma membrane"/>
    <property type="evidence" value="ECO:0000318"/>
    <property type="project" value="GO_Central"/>
</dbReference>
<dbReference type="CTD" id="20212200"/>
<evidence type="ECO:0000313" key="4">
    <source>
        <dbReference type="Proteomes" id="UP000015101"/>
    </source>
</evidence>
<feature type="transmembrane region" description="Helical" evidence="1">
    <location>
        <begin position="7"/>
        <end position="31"/>
    </location>
</feature>
<dbReference type="AlphaFoldDB" id="T1FTQ3"/>
<sequence>MGSRVAAIPWFSLVATVVMCVGVGLFCGAGFRAAEIVNEGIFKGLFHFYVEWLQSTEIGFFVFGLFMGLFSIFLLTFAFLASFATRGNIYSGVKCIMGGRISAFVFLVLTYVLDCVWIWVTSFVGLAIFLYMMLFSICSVEVQHRTYQYLDTEWEYCLNLSRFGIYRNFTAGMDLNALCDESDLDDFCDYISKSGPQFIIAFVGSFLVVLGLIMYSMELGAKYTKIQSTKEITQYSETFALNDASHPTNFR</sequence>
<reference evidence="4" key="1">
    <citation type="submission" date="2012-12" db="EMBL/GenBank/DDBJ databases">
        <authorList>
            <person name="Hellsten U."/>
            <person name="Grimwood J."/>
            <person name="Chapman J.A."/>
            <person name="Shapiro H."/>
            <person name="Aerts A."/>
            <person name="Otillar R.P."/>
            <person name="Terry A.Y."/>
            <person name="Boore J.L."/>
            <person name="Simakov O."/>
            <person name="Marletaz F."/>
            <person name="Cho S.-J."/>
            <person name="Edsinger-Gonzales E."/>
            <person name="Havlak P."/>
            <person name="Kuo D.-H."/>
            <person name="Larsson T."/>
            <person name="Lv J."/>
            <person name="Arendt D."/>
            <person name="Savage R."/>
            <person name="Osoegawa K."/>
            <person name="de Jong P."/>
            <person name="Lindberg D.R."/>
            <person name="Seaver E.C."/>
            <person name="Weisblat D.A."/>
            <person name="Putnam N.H."/>
            <person name="Grigoriev I.V."/>
            <person name="Rokhsar D.S."/>
        </authorList>
    </citation>
    <scope>NUCLEOTIDE SEQUENCE</scope>
</reference>
<dbReference type="EnsemblMetazoa" id="HelroT192219">
    <property type="protein sequence ID" value="HelroP192219"/>
    <property type="gene ID" value="HelroG192219"/>
</dbReference>
<feature type="transmembrane region" description="Helical" evidence="1">
    <location>
        <begin position="119"/>
        <end position="140"/>
    </location>
</feature>
<dbReference type="FunCoup" id="T1FTQ3">
    <property type="interactions" value="333"/>
</dbReference>
<dbReference type="Pfam" id="PF01275">
    <property type="entry name" value="Myelin_PLP"/>
    <property type="match status" value="1"/>
</dbReference>
<dbReference type="OMA" id="SCLIVIK"/>
<feature type="transmembrane region" description="Helical" evidence="1">
    <location>
        <begin position="58"/>
        <end position="83"/>
    </location>
</feature>
<evidence type="ECO:0000313" key="3">
    <source>
        <dbReference type="EnsemblMetazoa" id="HelroP192219"/>
    </source>
</evidence>
<dbReference type="HOGENOM" id="CLU_064167_1_1_1"/>
<gene>
    <name evidence="3" type="primary">20212200</name>
    <name evidence="2" type="ORF">HELRODRAFT_192219</name>
</gene>
<evidence type="ECO:0000256" key="1">
    <source>
        <dbReference type="SAM" id="Phobius"/>
    </source>
</evidence>
<organism evidence="3 4">
    <name type="scientific">Helobdella robusta</name>
    <name type="common">Californian leech</name>
    <dbReference type="NCBI Taxonomy" id="6412"/>
    <lineage>
        <taxon>Eukaryota</taxon>
        <taxon>Metazoa</taxon>
        <taxon>Spiralia</taxon>
        <taxon>Lophotrochozoa</taxon>
        <taxon>Annelida</taxon>
        <taxon>Clitellata</taxon>
        <taxon>Hirudinea</taxon>
        <taxon>Rhynchobdellida</taxon>
        <taxon>Glossiphoniidae</taxon>
        <taxon>Helobdella</taxon>
    </lineage>
</organism>
<dbReference type="EMBL" id="AMQM01004976">
    <property type="status" value="NOT_ANNOTATED_CDS"/>
    <property type="molecule type" value="Genomic_DNA"/>
</dbReference>
<dbReference type="InterPro" id="IPR001614">
    <property type="entry name" value="Myelin_PLP"/>
</dbReference>
<dbReference type="PANTHER" id="PTHR11683">
    <property type="entry name" value="MYELIN PROTEOLIPID"/>
    <property type="match status" value="1"/>
</dbReference>
<reference evidence="2 4" key="2">
    <citation type="journal article" date="2013" name="Nature">
        <title>Insights into bilaterian evolution from three spiralian genomes.</title>
        <authorList>
            <person name="Simakov O."/>
            <person name="Marletaz F."/>
            <person name="Cho S.J."/>
            <person name="Edsinger-Gonzales E."/>
            <person name="Havlak P."/>
            <person name="Hellsten U."/>
            <person name="Kuo D.H."/>
            <person name="Larsson T."/>
            <person name="Lv J."/>
            <person name="Arendt D."/>
            <person name="Savage R."/>
            <person name="Osoegawa K."/>
            <person name="de Jong P."/>
            <person name="Grimwood J."/>
            <person name="Chapman J.A."/>
            <person name="Shapiro H."/>
            <person name="Aerts A."/>
            <person name="Otillar R.P."/>
            <person name="Terry A.Y."/>
            <person name="Boore J.L."/>
            <person name="Grigoriev I.V."/>
            <person name="Lindberg D.R."/>
            <person name="Seaver E.C."/>
            <person name="Weisblat D.A."/>
            <person name="Putnam N.H."/>
            <person name="Rokhsar D.S."/>
        </authorList>
    </citation>
    <scope>NUCLEOTIDE SEQUENCE</scope>
</reference>
<dbReference type="eggNOG" id="KOG4800">
    <property type="taxonomic scope" value="Eukaryota"/>
</dbReference>
<dbReference type="RefSeq" id="XP_009020295.1">
    <property type="nucleotide sequence ID" value="XM_009022047.1"/>
</dbReference>
<proteinExistence type="predicted"/>
<protein>
    <submittedName>
        <fullName evidence="2 3">Uncharacterized protein</fullName>
    </submittedName>
</protein>
<dbReference type="GO" id="GO:0031175">
    <property type="term" value="P:neuron projection development"/>
    <property type="evidence" value="ECO:0000318"/>
    <property type="project" value="GO_Central"/>
</dbReference>
<dbReference type="EMBL" id="KB096743">
    <property type="protein sequence ID" value="ESO01641.1"/>
    <property type="molecule type" value="Genomic_DNA"/>
</dbReference>
<dbReference type="KEGG" id="hro:HELRODRAFT_192219"/>
<dbReference type="InParanoid" id="T1FTQ3"/>
<feature type="transmembrane region" description="Helical" evidence="1">
    <location>
        <begin position="95"/>
        <end position="113"/>
    </location>
</feature>
<evidence type="ECO:0000313" key="2">
    <source>
        <dbReference type="EMBL" id="ESO01641.1"/>
    </source>
</evidence>
<dbReference type="GeneID" id="20212200"/>
<dbReference type="Proteomes" id="UP000015101">
    <property type="component" value="Unassembled WGS sequence"/>
</dbReference>
<reference evidence="3" key="3">
    <citation type="submission" date="2015-06" db="UniProtKB">
        <authorList>
            <consortium name="EnsemblMetazoa"/>
        </authorList>
    </citation>
    <scope>IDENTIFICATION</scope>
</reference>
<dbReference type="OrthoDB" id="9993736at2759"/>
<dbReference type="PANTHER" id="PTHR11683:SF12">
    <property type="entry name" value="M6, ISOFORM F"/>
    <property type="match status" value="1"/>
</dbReference>
<keyword evidence="1" id="KW-1133">Transmembrane helix</keyword>
<keyword evidence="4" id="KW-1185">Reference proteome</keyword>
<keyword evidence="1" id="KW-0472">Membrane</keyword>
<feature type="transmembrane region" description="Helical" evidence="1">
    <location>
        <begin position="198"/>
        <end position="217"/>
    </location>
</feature>